<dbReference type="InterPro" id="IPR053157">
    <property type="entry name" value="Sterol_Uptake_Regulator"/>
</dbReference>
<comment type="caution">
    <text evidence="1">The sequence shown here is derived from an EMBL/GenBank/DDBJ whole genome shotgun (WGS) entry which is preliminary data.</text>
</comment>
<reference evidence="1 2" key="1">
    <citation type="submission" date="2020-01" db="EMBL/GenBank/DDBJ databases">
        <title>Draft genome sequence of Aspergillus udagawae IFM 53868.</title>
        <authorList>
            <person name="Takahashi H."/>
            <person name="Yaguchi T."/>
        </authorList>
    </citation>
    <scope>NUCLEOTIDE SEQUENCE [LARGE SCALE GENOMIC DNA]</scope>
    <source>
        <strain evidence="1 2">IFM 53868</strain>
    </source>
</reference>
<sequence length="309" mass="35194">MELMHHYSTVTADTFAVRPDMQYVWRIVVPEMGQRSPFVTHGILAVAAQHKAHLLPGLRDKYLDMAAYHQVLGLEGFRAALSNVNHENWKPSFTFSSIIVIYVCSLLGPVDEPSINTIPDILKLFVLVRGLRTTLLRDAQLGETELPPWSHGVWILGEYADNIYEQDPSPNCSRLPPDMFSALRRLSGFLNTTLPESSKDDYEVAVKYLRKAATLIAHAGTRSEIGMAMFFPYVIPENIIADIQAANPCALLLLSYFALLLKAVEDQFWYIRGWPTRLWAAADEHTKDYPKMQKMLEWPKAQAYKLYRH</sequence>
<dbReference type="PANTHER" id="PTHR47784:SF5">
    <property type="entry name" value="STEROL UPTAKE CONTROL PROTEIN 2"/>
    <property type="match status" value="1"/>
</dbReference>
<dbReference type="InterPro" id="IPR021858">
    <property type="entry name" value="Fun_TF"/>
</dbReference>
<name>A0ABQ1B7K5_9EURO</name>
<organism evidence="1 2">
    <name type="scientific">Aspergillus udagawae</name>
    <dbReference type="NCBI Taxonomy" id="91492"/>
    <lineage>
        <taxon>Eukaryota</taxon>
        <taxon>Fungi</taxon>
        <taxon>Dikarya</taxon>
        <taxon>Ascomycota</taxon>
        <taxon>Pezizomycotina</taxon>
        <taxon>Eurotiomycetes</taxon>
        <taxon>Eurotiomycetidae</taxon>
        <taxon>Eurotiales</taxon>
        <taxon>Aspergillaceae</taxon>
        <taxon>Aspergillus</taxon>
        <taxon>Aspergillus subgen. Fumigati</taxon>
    </lineage>
</organism>
<proteinExistence type="predicted"/>
<dbReference type="PANTHER" id="PTHR47784">
    <property type="entry name" value="STEROL UPTAKE CONTROL PROTEIN 2"/>
    <property type="match status" value="1"/>
</dbReference>
<accession>A0ABQ1B7K5</accession>
<evidence type="ECO:0008006" key="3">
    <source>
        <dbReference type="Google" id="ProtNLM"/>
    </source>
</evidence>
<evidence type="ECO:0000313" key="1">
    <source>
        <dbReference type="EMBL" id="GFF94850.1"/>
    </source>
</evidence>
<dbReference type="Proteomes" id="UP000465266">
    <property type="component" value="Unassembled WGS sequence"/>
</dbReference>
<evidence type="ECO:0000313" key="2">
    <source>
        <dbReference type="Proteomes" id="UP000465266"/>
    </source>
</evidence>
<gene>
    <name evidence="1" type="ORF">IFM53868_07725</name>
</gene>
<protein>
    <recommendedName>
        <fullName evidence="3">Sterol uptake control protein 2</fullName>
    </recommendedName>
</protein>
<keyword evidence="2" id="KW-1185">Reference proteome</keyword>
<dbReference type="EMBL" id="BLKG01000104">
    <property type="protein sequence ID" value="GFF94850.1"/>
    <property type="molecule type" value="Genomic_DNA"/>
</dbReference>
<dbReference type="Pfam" id="PF11951">
    <property type="entry name" value="Fungal_trans_2"/>
    <property type="match status" value="1"/>
</dbReference>